<feature type="binding site" evidence="2">
    <location>
        <position position="22"/>
    </location>
    <ligand>
        <name>Mg(2+)</name>
        <dbReference type="ChEBI" id="CHEBI:18420"/>
    </ligand>
</feature>
<dbReference type="GO" id="GO:0016094">
    <property type="term" value="P:polyprenol biosynthetic process"/>
    <property type="evidence" value="ECO:0007669"/>
    <property type="project" value="TreeGrafter"/>
</dbReference>
<dbReference type="InterPro" id="IPR018520">
    <property type="entry name" value="UPP_synth-like_CS"/>
</dbReference>
<organism evidence="3 4">
    <name type="scientific">Thermospira aquatica</name>
    <dbReference type="NCBI Taxonomy" id="2828656"/>
    <lineage>
        <taxon>Bacteria</taxon>
        <taxon>Pseudomonadati</taxon>
        <taxon>Spirochaetota</taxon>
        <taxon>Spirochaetia</taxon>
        <taxon>Brevinematales</taxon>
        <taxon>Thermospiraceae</taxon>
        <taxon>Thermospira</taxon>
    </lineage>
</organism>
<sequence length="241" mass="28733">MKFFGYTLYPEKFPRHVAFIMDGNGRWARQRFLPRNEGHKKGYETLKRIIEFNENLQIPYISAYAFSTENWERPREEVDFLMDMAAKVIDEYVDRMKEKNIRFCYTGSFERISPRLRQKFEHAIDSTKNGRYVFNIVFNYGGRKEITDAAKKIALDIQKGKLSPEEISENIFEQYLYSPDIPPVDLLIRTSGEQRISNFLLWESAYAELYFTSKLWPDFSPKDFCKALADYQKRQRRFGKI</sequence>
<comment type="similarity">
    <text evidence="2">Belongs to the UPP synthase family.</text>
</comment>
<feature type="binding site" evidence="2">
    <location>
        <begin position="23"/>
        <end position="26"/>
    </location>
    <ligand>
        <name>substrate</name>
    </ligand>
</feature>
<evidence type="ECO:0000313" key="4">
    <source>
        <dbReference type="Proteomes" id="UP001056539"/>
    </source>
</evidence>
<comment type="function">
    <text evidence="2">Catalyzes the condensation of isopentenyl diphosphate (IPP) with allylic pyrophosphates generating different type of terpenoids.</text>
</comment>
<dbReference type="EMBL" id="CP073355">
    <property type="protein sequence ID" value="URA09965.1"/>
    <property type="molecule type" value="Genomic_DNA"/>
</dbReference>
<dbReference type="GO" id="GO:0000287">
    <property type="term" value="F:magnesium ion binding"/>
    <property type="evidence" value="ECO:0007669"/>
    <property type="project" value="UniProtKB-UniRule"/>
</dbReference>
<feature type="binding site" evidence="2">
    <location>
        <position position="189"/>
    </location>
    <ligand>
        <name>substrate</name>
    </ligand>
</feature>
<feature type="active site" evidence="2">
    <location>
        <position position="22"/>
    </location>
</feature>
<keyword evidence="2" id="KW-0460">Magnesium</keyword>
<keyword evidence="2" id="KW-0479">Metal-binding</keyword>
<protein>
    <recommendedName>
        <fullName evidence="2">Isoprenyl transferase</fullName>
        <ecNumber evidence="2">2.5.1.-</ecNumber>
    </recommendedName>
</protein>
<feature type="binding site" evidence="2">
    <location>
        <position position="71"/>
    </location>
    <ligand>
        <name>substrate</name>
    </ligand>
</feature>
<keyword evidence="4" id="KW-1185">Reference proteome</keyword>
<dbReference type="Gene3D" id="3.40.1180.10">
    <property type="entry name" value="Decaprenyl diphosphate synthase-like"/>
    <property type="match status" value="1"/>
</dbReference>
<evidence type="ECO:0000313" key="3">
    <source>
        <dbReference type="EMBL" id="URA09965.1"/>
    </source>
</evidence>
<dbReference type="PROSITE" id="PS01066">
    <property type="entry name" value="UPP_SYNTHASE"/>
    <property type="match status" value="1"/>
</dbReference>
<dbReference type="RefSeq" id="WP_271435097.1">
    <property type="nucleotide sequence ID" value="NZ_CP073355.1"/>
</dbReference>
<dbReference type="EC" id="2.5.1.-" evidence="2"/>
<feature type="binding site" evidence="2">
    <location>
        <position position="208"/>
    </location>
    <ligand>
        <name>Mg(2+)</name>
        <dbReference type="ChEBI" id="CHEBI:18420"/>
    </ligand>
</feature>
<dbReference type="NCBIfam" id="TIGR00055">
    <property type="entry name" value="uppS"/>
    <property type="match status" value="1"/>
</dbReference>
<feature type="binding site" evidence="2">
    <location>
        <position position="27"/>
    </location>
    <ligand>
        <name>substrate</name>
    </ligand>
</feature>
<feature type="binding site" evidence="2">
    <location>
        <begin position="195"/>
        <end position="197"/>
    </location>
    <ligand>
        <name>substrate</name>
    </ligand>
</feature>
<dbReference type="SUPFAM" id="SSF64005">
    <property type="entry name" value="Undecaprenyl diphosphate synthase"/>
    <property type="match status" value="1"/>
</dbReference>
<feature type="active site" description="Proton acceptor" evidence="2">
    <location>
        <position position="70"/>
    </location>
</feature>
<feature type="binding site" evidence="2">
    <location>
        <position position="73"/>
    </location>
    <ligand>
        <name>substrate</name>
    </ligand>
</feature>
<dbReference type="InterPro" id="IPR036424">
    <property type="entry name" value="UPP_synth-like_sf"/>
</dbReference>
<dbReference type="KEGG" id="taqu:KDW03_10865"/>
<feature type="binding site" evidence="2">
    <location>
        <begin position="67"/>
        <end position="69"/>
    </location>
    <ligand>
        <name>substrate</name>
    </ligand>
</feature>
<dbReference type="InterPro" id="IPR001441">
    <property type="entry name" value="UPP_synth-like"/>
</dbReference>
<evidence type="ECO:0000256" key="1">
    <source>
        <dbReference type="ARBA" id="ARBA00022679"/>
    </source>
</evidence>
<feature type="binding site" evidence="2">
    <location>
        <position position="35"/>
    </location>
    <ligand>
        <name>substrate</name>
    </ligand>
</feature>
<dbReference type="GO" id="GO:0045547">
    <property type="term" value="F:ditrans,polycis-polyprenyl diphosphate synthase [(2E,6E)-farnesyl diphosphate specific] activity"/>
    <property type="evidence" value="ECO:0007669"/>
    <property type="project" value="TreeGrafter"/>
</dbReference>
<evidence type="ECO:0000256" key="2">
    <source>
        <dbReference type="HAMAP-Rule" id="MF_01139"/>
    </source>
</evidence>
<name>A0AAX3BCG4_9SPIR</name>
<dbReference type="PANTHER" id="PTHR10291:SF0">
    <property type="entry name" value="DEHYDRODOLICHYL DIPHOSPHATE SYNTHASE 2"/>
    <property type="match status" value="1"/>
</dbReference>
<dbReference type="PANTHER" id="PTHR10291">
    <property type="entry name" value="DEHYDRODOLICHYL DIPHOSPHATE SYNTHASE FAMILY MEMBER"/>
    <property type="match status" value="1"/>
</dbReference>
<keyword evidence="1 2" id="KW-0808">Transferase</keyword>
<dbReference type="CDD" id="cd00475">
    <property type="entry name" value="Cis_IPPS"/>
    <property type="match status" value="1"/>
</dbReference>
<dbReference type="Pfam" id="PF01255">
    <property type="entry name" value="Prenyltransf"/>
    <property type="match status" value="1"/>
</dbReference>
<comment type="subunit">
    <text evidence="2">Homodimer.</text>
</comment>
<dbReference type="Proteomes" id="UP001056539">
    <property type="component" value="Chromosome"/>
</dbReference>
<dbReference type="AlphaFoldDB" id="A0AAX3BCG4"/>
<reference evidence="3" key="1">
    <citation type="submission" date="2021-04" db="EMBL/GenBank/DDBJ databases">
        <authorList>
            <person name="Postec A."/>
        </authorList>
    </citation>
    <scope>NUCLEOTIDE SEQUENCE</scope>
    <source>
        <strain evidence="3">F1F22</strain>
    </source>
</reference>
<feature type="binding site" evidence="2">
    <location>
        <position position="39"/>
    </location>
    <ligand>
        <name>substrate</name>
    </ligand>
</feature>
<gene>
    <name evidence="3" type="primary">uppS</name>
    <name evidence="3" type="ORF">KDW03_10865</name>
</gene>
<dbReference type="FunFam" id="3.40.1180.10:FF:000001">
    <property type="entry name" value="(2E,6E)-farnesyl-diphosphate-specific ditrans,polycis-undecaprenyl-diphosphate synthase"/>
    <property type="match status" value="1"/>
</dbReference>
<comment type="cofactor">
    <cofactor evidence="2">
        <name>Mg(2+)</name>
        <dbReference type="ChEBI" id="CHEBI:18420"/>
    </cofactor>
    <text evidence="2">Binds 2 magnesium ions per subunit.</text>
</comment>
<dbReference type="HAMAP" id="MF_01139">
    <property type="entry name" value="ISPT"/>
    <property type="match status" value="1"/>
</dbReference>
<accession>A0AAX3BCG4</accession>
<proteinExistence type="inferred from homology"/>
<reference evidence="3" key="2">
    <citation type="submission" date="2022-06" db="EMBL/GenBank/DDBJ databases">
        <title>Thermospira aquatica gen. nov., sp. nov.</title>
        <authorList>
            <person name="Ben Ali Gam Z."/>
            <person name="Labat M."/>
        </authorList>
    </citation>
    <scope>NUCLEOTIDE SEQUENCE</scope>
    <source>
        <strain evidence="3">F1F22</strain>
    </source>
</reference>